<sequence>MIRSFADGATEDLFDGVDSPRANRACPRALWPVVRRKLTQINRVRSLGELSVPPGNRLERLRGNRAGQHSIRINDQYRVCFRWEDGYAGDVEVTDYH</sequence>
<dbReference type="Pfam" id="PF05015">
    <property type="entry name" value="HigB-like_toxin"/>
    <property type="match status" value="1"/>
</dbReference>
<comment type="caution">
    <text evidence="1">The sequence shown here is derived from an EMBL/GenBank/DDBJ whole genome shotgun (WGS) entry which is preliminary data.</text>
</comment>
<name>A0A932I2V9_UNCTE</name>
<proteinExistence type="predicted"/>
<protein>
    <submittedName>
        <fullName evidence="1">Type II toxin-antitoxin system RelE/ParE family toxin</fullName>
    </submittedName>
</protein>
<gene>
    <name evidence="1" type="ORF">HYZ11_12055</name>
</gene>
<organism evidence="1 2">
    <name type="scientific">Tectimicrobiota bacterium</name>
    <dbReference type="NCBI Taxonomy" id="2528274"/>
    <lineage>
        <taxon>Bacteria</taxon>
        <taxon>Pseudomonadati</taxon>
        <taxon>Nitrospinota/Tectimicrobiota group</taxon>
        <taxon>Candidatus Tectimicrobiota</taxon>
    </lineage>
</organism>
<reference evidence="1" key="1">
    <citation type="submission" date="2020-07" db="EMBL/GenBank/DDBJ databases">
        <title>Huge and variable diversity of episymbiotic CPR bacteria and DPANN archaea in groundwater ecosystems.</title>
        <authorList>
            <person name="He C.Y."/>
            <person name="Keren R."/>
            <person name="Whittaker M."/>
            <person name="Farag I.F."/>
            <person name="Doudna J."/>
            <person name="Cate J.H.D."/>
            <person name="Banfield J.F."/>
        </authorList>
    </citation>
    <scope>NUCLEOTIDE SEQUENCE</scope>
    <source>
        <strain evidence="1">NC_groundwater_763_Ag_S-0.2um_68_21</strain>
    </source>
</reference>
<evidence type="ECO:0000313" key="1">
    <source>
        <dbReference type="EMBL" id="MBI3128331.1"/>
    </source>
</evidence>
<dbReference type="InterPro" id="IPR007711">
    <property type="entry name" value="HigB-1"/>
</dbReference>
<dbReference type="PANTHER" id="PTHR40266:SF2">
    <property type="entry name" value="TOXIN HIGB-1"/>
    <property type="match status" value="1"/>
</dbReference>
<evidence type="ECO:0000313" key="2">
    <source>
        <dbReference type="Proteomes" id="UP000782312"/>
    </source>
</evidence>
<dbReference type="AlphaFoldDB" id="A0A932I2V9"/>
<dbReference type="Proteomes" id="UP000782312">
    <property type="component" value="Unassembled WGS sequence"/>
</dbReference>
<dbReference type="PANTHER" id="PTHR40266">
    <property type="entry name" value="TOXIN HIGB-1"/>
    <property type="match status" value="1"/>
</dbReference>
<dbReference type="Gene3D" id="3.30.2310.20">
    <property type="entry name" value="RelE-like"/>
    <property type="match status" value="1"/>
</dbReference>
<dbReference type="InterPro" id="IPR035093">
    <property type="entry name" value="RelE/ParE_toxin_dom_sf"/>
</dbReference>
<accession>A0A932I2V9</accession>
<dbReference type="SUPFAM" id="SSF143011">
    <property type="entry name" value="RelE-like"/>
    <property type="match status" value="1"/>
</dbReference>
<dbReference type="EMBL" id="JACPUR010000027">
    <property type="protein sequence ID" value="MBI3128331.1"/>
    <property type="molecule type" value="Genomic_DNA"/>
</dbReference>